<proteinExistence type="predicted"/>
<sequence>MLRTLKDLFDALKPAPPAETPAEQEHALQLATAVLLVEVMRSDPELSATEREAVMAALRRKFSLADDEIDRLVELAERAARDAYDYHAFTSRINAGYSMEQKIRIIEYMWQVAYADGHLSAHENHVMRKISDLLYIPHGAYVSAKMRAQQAGGSAT</sequence>
<protein>
    <submittedName>
        <fullName evidence="2">TerB family tellurite resistance protein</fullName>
    </submittedName>
</protein>
<gene>
    <name evidence="2" type="ORF">M8A51_08735</name>
</gene>
<dbReference type="SUPFAM" id="SSF158682">
    <property type="entry name" value="TerB-like"/>
    <property type="match status" value="1"/>
</dbReference>
<keyword evidence="3" id="KW-1185">Reference proteome</keyword>
<evidence type="ECO:0000313" key="3">
    <source>
        <dbReference type="Proteomes" id="UP001165541"/>
    </source>
</evidence>
<accession>A0ABT0YLL1</accession>
<dbReference type="InterPro" id="IPR007791">
    <property type="entry name" value="DjlA_N"/>
</dbReference>
<name>A0ABT0YLL1_9BURK</name>
<comment type="caution">
    <text evidence="2">The sequence shown here is derived from an EMBL/GenBank/DDBJ whole genome shotgun (WGS) entry which is preliminary data.</text>
</comment>
<dbReference type="EMBL" id="JAMKFE010000004">
    <property type="protein sequence ID" value="MCM5679617.1"/>
    <property type="molecule type" value="Genomic_DNA"/>
</dbReference>
<dbReference type="Proteomes" id="UP001165541">
    <property type="component" value="Unassembled WGS sequence"/>
</dbReference>
<organism evidence="2 3">
    <name type="scientific">Caldimonas mangrovi</name>
    <dbReference type="NCBI Taxonomy" id="2944811"/>
    <lineage>
        <taxon>Bacteria</taxon>
        <taxon>Pseudomonadati</taxon>
        <taxon>Pseudomonadota</taxon>
        <taxon>Betaproteobacteria</taxon>
        <taxon>Burkholderiales</taxon>
        <taxon>Sphaerotilaceae</taxon>
        <taxon>Caldimonas</taxon>
    </lineage>
</organism>
<dbReference type="CDD" id="cd07313">
    <property type="entry name" value="terB_like_2"/>
    <property type="match status" value="1"/>
</dbReference>
<evidence type="ECO:0000259" key="1">
    <source>
        <dbReference type="Pfam" id="PF05099"/>
    </source>
</evidence>
<dbReference type="RefSeq" id="WP_251777817.1">
    <property type="nucleotide sequence ID" value="NZ_JAMKFE010000004.1"/>
</dbReference>
<dbReference type="InterPro" id="IPR029024">
    <property type="entry name" value="TerB-like"/>
</dbReference>
<evidence type="ECO:0000313" key="2">
    <source>
        <dbReference type="EMBL" id="MCM5679617.1"/>
    </source>
</evidence>
<feature type="domain" description="Co-chaperone DjlA N-terminal" evidence="1">
    <location>
        <begin position="29"/>
        <end position="145"/>
    </location>
</feature>
<reference evidence="2" key="1">
    <citation type="submission" date="2022-05" db="EMBL/GenBank/DDBJ databases">
        <title>Schlegelella sp. nov., isolated from mangrove soil.</title>
        <authorList>
            <person name="Liu Y."/>
            <person name="Ge X."/>
            <person name="Liu W."/>
        </authorList>
    </citation>
    <scope>NUCLEOTIDE SEQUENCE</scope>
    <source>
        <strain evidence="2">S2-27</strain>
    </source>
</reference>
<dbReference type="Gene3D" id="1.10.3680.10">
    <property type="entry name" value="TerB-like"/>
    <property type="match status" value="1"/>
</dbReference>
<dbReference type="Pfam" id="PF05099">
    <property type="entry name" value="TerB"/>
    <property type="match status" value="1"/>
</dbReference>